<organism evidence="2 3">
    <name type="scientific">Cryptosporangium minutisporangium</name>
    <dbReference type="NCBI Taxonomy" id="113569"/>
    <lineage>
        <taxon>Bacteria</taxon>
        <taxon>Bacillati</taxon>
        <taxon>Actinomycetota</taxon>
        <taxon>Actinomycetes</taxon>
        <taxon>Cryptosporangiales</taxon>
        <taxon>Cryptosporangiaceae</taxon>
        <taxon>Cryptosporangium</taxon>
    </lineage>
</organism>
<accession>A0ABP6T867</accession>
<sequence>MQAASDLELLERADAEIRVLISAYTDFGALLAMRRSRRPSVVLIRRLVGRRAADQAAIILANLESMEGDLVEGAVAVLGDDCLRIRRLPLLP</sequence>
<name>A0ABP6T867_9ACTN</name>
<dbReference type="Proteomes" id="UP001501676">
    <property type="component" value="Unassembled WGS sequence"/>
</dbReference>
<gene>
    <name evidence="2" type="ORF">GCM10020369_62250</name>
</gene>
<feature type="domain" description="DUF5615" evidence="1">
    <location>
        <begin position="2"/>
        <end position="78"/>
    </location>
</feature>
<protein>
    <recommendedName>
        <fullName evidence="1">DUF5615 domain-containing protein</fullName>
    </recommendedName>
</protein>
<reference evidence="3" key="1">
    <citation type="journal article" date="2019" name="Int. J. Syst. Evol. Microbiol.">
        <title>The Global Catalogue of Microorganisms (GCM) 10K type strain sequencing project: providing services to taxonomists for standard genome sequencing and annotation.</title>
        <authorList>
            <consortium name="The Broad Institute Genomics Platform"/>
            <consortium name="The Broad Institute Genome Sequencing Center for Infectious Disease"/>
            <person name="Wu L."/>
            <person name="Ma J."/>
        </authorList>
    </citation>
    <scope>NUCLEOTIDE SEQUENCE [LARGE SCALE GENOMIC DNA]</scope>
    <source>
        <strain evidence="3">JCM 9458</strain>
    </source>
</reference>
<evidence type="ECO:0000259" key="1">
    <source>
        <dbReference type="Pfam" id="PF18480"/>
    </source>
</evidence>
<evidence type="ECO:0000313" key="3">
    <source>
        <dbReference type="Proteomes" id="UP001501676"/>
    </source>
</evidence>
<evidence type="ECO:0000313" key="2">
    <source>
        <dbReference type="EMBL" id="GAA3394113.1"/>
    </source>
</evidence>
<dbReference type="InterPro" id="IPR041049">
    <property type="entry name" value="DUF5615"/>
</dbReference>
<keyword evidence="3" id="KW-1185">Reference proteome</keyword>
<dbReference type="EMBL" id="BAAAYN010000044">
    <property type="protein sequence ID" value="GAA3394113.1"/>
    <property type="molecule type" value="Genomic_DNA"/>
</dbReference>
<proteinExistence type="predicted"/>
<comment type="caution">
    <text evidence="2">The sequence shown here is derived from an EMBL/GenBank/DDBJ whole genome shotgun (WGS) entry which is preliminary data.</text>
</comment>
<dbReference type="Pfam" id="PF18480">
    <property type="entry name" value="DUF5615"/>
    <property type="match status" value="1"/>
</dbReference>